<protein>
    <recommendedName>
        <fullName evidence="3">DUF4382 domain-containing protein</fullName>
    </recommendedName>
</protein>
<dbReference type="Proteomes" id="UP000094570">
    <property type="component" value="Unassembled WGS sequence"/>
</dbReference>
<proteinExistence type="predicted"/>
<dbReference type="EMBL" id="LWAF01000022">
    <property type="protein sequence ID" value="ODN29735.1"/>
    <property type="molecule type" value="Genomic_DNA"/>
</dbReference>
<evidence type="ECO:0000313" key="1">
    <source>
        <dbReference type="EMBL" id="ODN29735.1"/>
    </source>
</evidence>
<dbReference type="RefSeq" id="WP_069293872.1">
    <property type="nucleotide sequence ID" value="NZ_CP140110.1"/>
</dbReference>
<dbReference type="PROSITE" id="PS51257">
    <property type="entry name" value="PROKAR_LIPOPROTEIN"/>
    <property type="match status" value="1"/>
</dbReference>
<organism evidence="1 2">
    <name type="scientific">Fervidobacterium thailandense</name>
    <dbReference type="NCBI Taxonomy" id="1008305"/>
    <lineage>
        <taxon>Bacteria</taxon>
        <taxon>Thermotogati</taxon>
        <taxon>Thermotogota</taxon>
        <taxon>Thermotogae</taxon>
        <taxon>Thermotogales</taxon>
        <taxon>Fervidobacteriaceae</taxon>
        <taxon>Fervidobacterium</taxon>
    </lineage>
</organism>
<gene>
    <name evidence="1" type="ORF">A4H02_09150</name>
</gene>
<name>A0A1E3G0I5_9BACT</name>
<reference evidence="2" key="1">
    <citation type="submission" date="2016-04" db="EMBL/GenBank/DDBJ databases">
        <title>The genome sequence project of a novel Fervidobacterium isolate from a hot spring in Thailand.</title>
        <authorList>
            <person name="Gonzalez J.M."/>
            <person name="Cuecas A."/>
            <person name="Kanoksilapatham W."/>
        </authorList>
    </citation>
    <scope>NUCLEOTIDE SEQUENCE [LARGE SCALE GENOMIC DNA]</scope>
    <source>
        <strain evidence="2">FC2004</strain>
    </source>
</reference>
<keyword evidence="2" id="KW-1185">Reference proteome</keyword>
<accession>A0A1E3G0I5</accession>
<evidence type="ECO:0000313" key="2">
    <source>
        <dbReference type="Proteomes" id="UP000094570"/>
    </source>
</evidence>
<dbReference type="AlphaFoldDB" id="A0A1E3G0I5"/>
<sequence>MKRFNVIFLPLLILSILFLSSGCALLISKLIESTGNREYILRIYVQGLPKSFLDQIRTETGQLELSEVTISQISTLVRISGEGVNEQVSISGRSNVFNENTSREIRIVTKNEELNLNLSVDFETKFATDTLLGEKDVKINFSEPIKLIPGGSYILINFYEDNDQPSVDLVSEPSAFKFIVQSNQEEFVTVKSEVGNLVFFTSAVGSVKQFVFITERNKTINFLNERGAQIVRISPSDQNVKEETVKFE</sequence>
<evidence type="ECO:0008006" key="3">
    <source>
        <dbReference type="Google" id="ProtNLM"/>
    </source>
</evidence>
<comment type="caution">
    <text evidence="1">The sequence shown here is derived from an EMBL/GenBank/DDBJ whole genome shotgun (WGS) entry which is preliminary data.</text>
</comment>
<dbReference type="STRING" id="1008305.A4H02_09150"/>